<evidence type="ECO:0000313" key="2">
    <source>
        <dbReference type="EMBL" id="KAK1927339.1"/>
    </source>
</evidence>
<name>A0AAD9L9I0_PAPLA</name>
<feature type="region of interest" description="Disordered" evidence="1">
    <location>
        <begin position="410"/>
        <end position="451"/>
    </location>
</feature>
<feature type="region of interest" description="Disordered" evidence="1">
    <location>
        <begin position="1"/>
        <end position="92"/>
    </location>
</feature>
<gene>
    <name evidence="2" type="ORF">DB88DRAFT_515261</name>
</gene>
<evidence type="ECO:0000256" key="1">
    <source>
        <dbReference type="SAM" id="MobiDB-lite"/>
    </source>
</evidence>
<dbReference type="Proteomes" id="UP001182556">
    <property type="component" value="Unassembled WGS sequence"/>
</dbReference>
<feature type="compositionally biased region" description="Pro residues" evidence="1">
    <location>
        <begin position="72"/>
        <end position="82"/>
    </location>
</feature>
<organism evidence="2 3">
    <name type="scientific">Papiliotrema laurentii</name>
    <name type="common">Cryptococcus laurentii</name>
    <dbReference type="NCBI Taxonomy" id="5418"/>
    <lineage>
        <taxon>Eukaryota</taxon>
        <taxon>Fungi</taxon>
        <taxon>Dikarya</taxon>
        <taxon>Basidiomycota</taxon>
        <taxon>Agaricomycotina</taxon>
        <taxon>Tremellomycetes</taxon>
        <taxon>Tremellales</taxon>
        <taxon>Rhynchogastremaceae</taxon>
        <taxon>Papiliotrema</taxon>
    </lineage>
</organism>
<feature type="compositionally biased region" description="Low complexity" evidence="1">
    <location>
        <begin position="351"/>
        <end position="367"/>
    </location>
</feature>
<feature type="compositionally biased region" description="Polar residues" evidence="1">
    <location>
        <begin position="371"/>
        <end position="381"/>
    </location>
</feature>
<dbReference type="EMBL" id="JAODAN010000001">
    <property type="protein sequence ID" value="KAK1927339.1"/>
    <property type="molecule type" value="Genomic_DNA"/>
</dbReference>
<feature type="compositionally biased region" description="Polar residues" evidence="1">
    <location>
        <begin position="739"/>
        <end position="749"/>
    </location>
</feature>
<feature type="region of interest" description="Disordered" evidence="1">
    <location>
        <begin position="712"/>
        <end position="841"/>
    </location>
</feature>
<proteinExistence type="predicted"/>
<feature type="compositionally biased region" description="Low complexity" evidence="1">
    <location>
        <begin position="61"/>
        <end position="71"/>
    </location>
</feature>
<feature type="compositionally biased region" description="Low complexity" evidence="1">
    <location>
        <begin position="752"/>
        <end position="761"/>
    </location>
</feature>
<comment type="caution">
    <text evidence="2">The sequence shown here is derived from an EMBL/GenBank/DDBJ whole genome shotgun (WGS) entry which is preliminary data.</text>
</comment>
<protein>
    <submittedName>
        <fullName evidence="2">Uncharacterized protein</fullName>
    </submittedName>
</protein>
<sequence length="841" mass="90828">MPRHTTSFAPARALLGAPYPLPNLIRRETPPPPPPLTSAQAQVALTASTPMYTPPPPAPTDDPIAQAAQAPACPPIPYPPLTPEEAAESRRRREIRREIRRMRRAIRTSTGYEVPFNDHDGMEDMEIEAGPSGFFPSTTAFDYPSMPHDNPPPMDTLSDIELSQVVSAEGPLGVPSVAVPDLQPPAEIFPGLAARRTPTPGMSPLPRVYHTPQSIPPFQEDDLMPGGAYRTPAGPSTRRAEEDEVDRNISPSVSILPKTHLTTHRRDHTLRPPGQTTAFVTPHRTDASDVISPATSVSLAEMLLEELWTDEEKDVMTTLDAMSAGAIAEARGNERVQIPRARHNRLRRRLGSLSGGPASSASAHSSPQIDGESSQFRAEQSSDAIREMNVEDFRRSVRFDKTTVVVASERLRSSTATPHLEAGPSADPHTPAPDPSSSTVHPSTPDAVEEQVEEPMYSAMSIDPATADGQQASWPHPLPPRERGGGEETENPFRPVQDPLDPVSRHTGVPTPQFHRAPPSNSIPNAERTPVHPIFRRLHIPPPPSPFSMGVIVQYQHPPIISGLTRGLVVPSVPRTRTVLMPQLKACQNFLLARRCQTHQRKTTRDHNLAVFVLAQQQGKKLVILNDPPPPLQPPPAFRRVVYRPMVDLAPGTAGTLQPPGGPSQHGPQPNFTGGSHAPRIIPTFFQPGQALYPMNAVGSYIQPVPNPFYGNQPYIPPQQSDANVFIQPPPTSSPGARPSTSTNASLTNGAPRLPSLTSTQPLPPDSGSPTAAQVPPVTSAASVTGAQPPRHAHRPAEQGVKRKRSPSPTEDGTSYDKSAGQQLPEDGAGTQGKQTRARHE</sequence>
<accession>A0AAD9L9I0</accession>
<evidence type="ECO:0000313" key="3">
    <source>
        <dbReference type="Proteomes" id="UP001182556"/>
    </source>
</evidence>
<feature type="region of interest" description="Disordered" evidence="1">
    <location>
        <begin position="261"/>
        <end position="280"/>
    </location>
</feature>
<feature type="compositionally biased region" description="Polar residues" evidence="1">
    <location>
        <begin position="807"/>
        <end position="822"/>
    </location>
</feature>
<reference evidence="2" key="1">
    <citation type="submission" date="2023-02" db="EMBL/GenBank/DDBJ databases">
        <title>Identification and recombinant expression of a fungal hydrolase from Papiliotrema laurentii that hydrolyzes apple cutin and clears colloidal polyester polyurethane.</title>
        <authorList>
            <consortium name="DOE Joint Genome Institute"/>
            <person name="Roman V.A."/>
            <person name="Bojanowski C."/>
            <person name="Crable B.R."/>
            <person name="Wagner D.N."/>
            <person name="Hung C.S."/>
            <person name="Nadeau L.J."/>
            <person name="Schratz L."/>
            <person name="Haridas S."/>
            <person name="Pangilinan J."/>
            <person name="Lipzen A."/>
            <person name="Na H."/>
            <person name="Yan M."/>
            <person name="Ng V."/>
            <person name="Grigoriev I.V."/>
            <person name="Spatafora J.W."/>
            <person name="Barlow D."/>
            <person name="Biffinger J."/>
            <person name="Kelley-Loughnane N."/>
            <person name="Varaljay V.A."/>
            <person name="Crookes-Goodson W.J."/>
        </authorList>
    </citation>
    <scope>NUCLEOTIDE SEQUENCE</scope>
    <source>
        <strain evidence="2">5307AH</strain>
    </source>
</reference>
<feature type="region of interest" description="Disordered" evidence="1">
    <location>
        <begin position="350"/>
        <end position="381"/>
    </location>
</feature>
<feature type="region of interest" description="Disordered" evidence="1">
    <location>
        <begin position="650"/>
        <end position="681"/>
    </location>
</feature>
<keyword evidence="3" id="KW-1185">Reference proteome</keyword>
<feature type="region of interest" description="Disordered" evidence="1">
    <location>
        <begin position="467"/>
        <end position="528"/>
    </location>
</feature>
<dbReference type="AlphaFoldDB" id="A0AAD9L9I0"/>